<dbReference type="InterPro" id="IPR016181">
    <property type="entry name" value="Acyl_CoA_acyltransferase"/>
</dbReference>
<evidence type="ECO:0000313" key="2">
    <source>
        <dbReference type="EMBL" id="KCZ98641.1"/>
    </source>
</evidence>
<dbReference type="Gene3D" id="3.40.630.30">
    <property type="match status" value="1"/>
</dbReference>
<dbReference type="GO" id="GO:0016747">
    <property type="term" value="F:acyltransferase activity, transferring groups other than amino-acyl groups"/>
    <property type="evidence" value="ECO:0007669"/>
    <property type="project" value="InterPro"/>
</dbReference>
<feature type="domain" description="N-acetyltransferase" evidence="1">
    <location>
        <begin position="17"/>
        <end position="152"/>
    </location>
</feature>
<keyword evidence="3" id="KW-1185">Reference proteome</keyword>
<dbReference type="EMBL" id="ARYM01000009">
    <property type="protein sequence ID" value="KCZ98641.1"/>
    <property type="molecule type" value="Genomic_DNA"/>
</dbReference>
<dbReference type="SUPFAM" id="SSF55729">
    <property type="entry name" value="Acyl-CoA N-acyltransferases (Nat)"/>
    <property type="match status" value="1"/>
</dbReference>
<dbReference type="AlphaFoldDB" id="A0A062VKI8"/>
<sequence>MPVMKLDAPGLVVANVRLDPVIEAHREILAASGAIEAMWNWMPLMDTGTSFNAYFDQTLQDAREGRMVPFAITRTTDGAFAGVVSYMNIARLHRRLRIGYRWQPPQMRGGLVSAATSLALMQRAKDCRFQRIEFLVNVANKEAIAAVERFGAAREGTLRHYMRTANGLWADVAAFSLIGPEIDRTIASLRQHVEALEAAEA</sequence>
<evidence type="ECO:0000259" key="1">
    <source>
        <dbReference type="Pfam" id="PF13302"/>
    </source>
</evidence>
<gene>
    <name evidence="2" type="ORF">HPO_08803</name>
</gene>
<dbReference type="PANTHER" id="PTHR43610">
    <property type="entry name" value="BLL6696 PROTEIN"/>
    <property type="match status" value="1"/>
</dbReference>
<dbReference type="STRING" id="1280954.HPO_08803"/>
<dbReference type="Pfam" id="PF13302">
    <property type="entry name" value="Acetyltransf_3"/>
    <property type="match status" value="1"/>
</dbReference>
<dbReference type="Proteomes" id="UP000027100">
    <property type="component" value="Unassembled WGS sequence"/>
</dbReference>
<proteinExistence type="predicted"/>
<accession>A0A062VKI8</accession>
<dbReference type="eggNOG" id="COG1670">
    <property type="taxonomic scope" value="Bacteria"/>
</dbReference>
<evidence type="ECO:0000313" key="3">
    <source>
        <dbReference type="Proteomes" id="UP000027100"/>
    </source>
</evidence>
<organism evidence="2 3">
    <name type="scientific">Hyphomonas polymorpha PS728</name>
    <dbReference type="NCBI Taxonomy" id="1280954"/>
    <lineage>
        <taxon>Bacteria</taxon>
        <taxon>Pseudomonadati</taxon>
        <taxon>Pseudomonadota</taxon>
        <taxon>Alphaproteobacteria</taxon>
        <taxon>Hyphomonadales</taxon>
        <taxon>Hyphomonadaceae</taxon>
        <taxon>Hyphomonas</taxon>
    </lineage>
</organism>
<dbReference type="InterPro" id="IPR000182">
    <property type="entry name" value="GNAT_dom"/>
</dbReference>
<dbReference type="PANTHER" id="PTHR43610:SF1">
    <property type="entry name" value="N-ACETYLTRANSFERASE DOMAIN-CONTAINING PROTEIN"/>
    <property type="match status" value="1"/>
</dbReference>
<dbReference type="PATRIC" id="fig|1280954.3.peg.1783"/>
<reference evidence="2 3" key="1">
    <citation type="journal article" date="2014" name="Antonie Van Leeuwenhoek">
        <title>Hyphomonas beringensis sp. nov. and Hyphomonas chukchiensis sp. nov., isolated from surface seawater of the Bering Sea and Chukchi Sea.</title>
        <authorList>
            <person name="Li C."/>
            <person name="Lai Q."/>
            <person name="Li G."/>
            <person name="Dong C."/>
            <person name="Wang J."/>
            <person name="Liao Y."/>
            <person name="Shao Z."/>
        </authorList>
    </citation>
    <scope>NUCLEOTIDE SEQUENCE [LARGE SCALE GENOMIC DNA]</scope>
    <source>
        <strain evidence="2 3">PS728</strain>
    </source>
</reference>
<name>A0A062VKI8_9PROT</name>
<comment type="caution">
    <text evidence="2">The sequence shown here is derived from an EMBL/GenBank/DDBJ whole genome shotgun (WGS) entry which is preliminary data.</text>
</comment>
<protein>
    <recommendedName>
        <fullName evidence="1">N-acetyltransferase domain-containing protein</fullName>
    </recommendedName>
</protein>